<dbReference type="PANTHER" id="PTHR43386:SF1">
    <property type="entry name" value="D,D-DIPEPTIDE TRANSPORT SYSTEM PERMEASE PROTEIN DDPC-RELATED"/>
    <property type="match status" value="1"/>
</dbReference>
<feature type="transmembrane region" description="Helical" evidence="7">
    <location>
        <begin position="155"/>
        <end position="174"/>
    </location>
</feature>
<dbReference type="EMBL" id="CAFBPM010000011">
    <property type="protein sequence ID" value="CAB5025797.1"/>
    <property type="molecule type" value="Genomic_DNA"/>
</dbReference>
<dbReference type="EMBL" id="CAFABE010000018">
    <property type="protein sequence ID" value="CAB4823459.1"/>
    <property type="molecule type" value="Genomic_DNA"/>
</dbReference>
<proteinExistence type="predicted"/>
<sequence>MSNIPTAADSIPALTGSSDIAKKKRFDVGLVFWIFTLWIAITVLAAIFASLLGLQDPNQGNYDILNQGPTTAHWFGTDDLGRDIFSRVIYGARVSLTVGFGALTIGMIIGGTLGMIAAYRRGPVDIIVSSASYVMLAFPALVAVIAIVAFWGHEIWKITIIIGVASIPLVFRVVRAATLSYATRDFVTAAKSQGATDWRIITKELFPNVLPAIISFYLIGVASVIILEGALAFLGLSVQPPTASWGNMISESRTYLSQNPWLVLFPSLAMVFFLVALNLIGDILRSTLDVQESQL</sequence>
<evidence type="ECO:0000256" key="3">
    <source>
        <dbReference type="ARBA" id="ARBA00022475"/>
    </source>
</evidence>
<comment type="subcellular location">
    <subcellularLocation>
        <location evidence="1">Cell membrane</location>
        <topology evidence="1">Multi-pass membrane protein</topology>
    </subcellularLocation>
</comment>
<evidence type="ECO:0000313" key="10">
    <source>
        <dbReference type="EMBL" id="CAB4884623.1"/>
    </source>
</evidence>
<keyword evidence="5 7" id="KW-1133">Transmembrane helix</keyword>
<dbReference type="Pfam" id="PF00528">
    <property type="entry name" value="BPD_transp_1"/>
    <property type="match status" value="1"/>
</dbReference>
<dbReference type="InterPro" id="IPR050366">
    <property type="entry name" value="BP-dependent_transpt_permease"/>
</dbReference>
<evidence type="ECO:0000256" key="7">
    <source>
        <dbReference type="SAM" id="Phobius"/>
    </source>
</evidence>
<keyword evidence="4 7" id="KW-0812">Transmembrane</keyword>
<dbReference type="Gene3D" id="1.10.3720.10">
    <property type="entry name" value="MetI-like"/>
    <property type="match status" value="1"/>
</dbReference>
<name>A0A6J7EZ53_9ZZZZ</name>
<evidence type="ECO:0000256" key="6">
    <source>
        <dbReference type="ARBA" id="ARBA00023136"/>
    </source>
</evidence>
<organism evidence="10">
    <name type="scientific">freshwater metagenome</name>
    <dbReference type="NCBI Taxonomy" id="449393"/>
    <lineage>
        <taxon>unclassified sequences</taxon>
        <taxon>metagenomes</taxon>
        <taxon>ecological metagenomes</taxon>
    </lineage>
</organism>
<dbReference type="PROSITE" id="PS50928">
    <property type="entry name" value="ABC_TM1"/>
    <property type="match status" value="1"/>
</dbReference>
<dbReference type="GO" id="GO:0055085">
    <property type="term" value="P:transmembrane transport"/>
    <property type="evidence" value="ECO:0007669"/>
    <property type="project" value="InterPro"/>
</dbReference>
<protein>
    <submittedName>
        <fullName evidence="10">Unannotated protein</fullName>
    </submittedName>
</protein>
<keyword evidence="6 7" id="KW-0472">Membrane</keyword>
<keyword evidence="2" id="KW-0813">Transport</keyword>
<dbReference type="CDD" id="cd06261">
    <property type="entry name" value="TM_PBP2"/>
    <property type="match status" value="1"/>
</dbReference>
<dbReference type="PANTHER" id="PTHR43386">
    <property type="entry name" value="OLIGOPEPTIDE TRANSPORT SYSTEM PERMEASE PROTEIN APPC"/>
    <property type="match status" value="1"/>
</dbReference>
<feature type="domain" description="ABC transmembrane type-1" evidence="8">
    <location>
        <begin position="92"/>
        <end position="281"/>
    </location>
</feature>
<evidence type="ECO:0000256" key="1">
    <source>
        <dbReference type="ARBA" id="ARBA00004651"/>
    </source>
</evidence>
<feature type="transmembrane region" description="Helical" evidence="7">
    <location>
        <begin position="261"/>
        <end position="280"/>
    </location>
</feature>
<dbReference type="GO" id="GO:0005886">
    <property type="term" value="C:plasma membrane"/>
    <property type="evidence" value="ECO:0007669"/>
    <property type="project" value="UniProtKB-SubCell"/>
</dbReference>
<evidence type="ECO:0000256" key="5">
    <source>
        <dbReference type="ARBA" id="ARBA00022989"/>
    </source>
</evidence>
<feature type="transmembrane region" description="Helical" evidence="7">
    <location>
        <begin position="30"/>
        <end position="52"/>
    </location>
</feature>
<accession>A0A6J7EZ53</accession>
<dbReference type="InterPro" id="IPR035906">
    <property type="entry name" value="MetI-like_sf"/>
</dbReference>
<feature type="transmembrane region" description="Helical" evidence="7">
    <location>
        <begin position="96"/>
        <end position="119"/>
    </location>
</feature>
<feature type="transmembrane region" description="Helical" evidence="7">
    <location>
        <begin position="209"/>
        <end position="236"/>
    </location>
</feature>
<keyword evidence="3" id="KW-1003">Cell membrane</keyword>
<dbReference type="InterPro" id="IPR000515">
    <property type="entry name" value="MetI-like"/>
</dbReference>
<reference evidence="10" key="1">
    <citation type="submission" date="2020-05" db="EMBL/GenBank/DDBJ databases">
        <authorList>
            <person name="Chiriac C."/>
            <person name="Salcher M."/>
            <person name="Ghai R."/>
            <person name="Kavagutti S V."/>
        </authorList>
    </citation>
    <scope>NUCLEOTIDE SEQUENCE</scope>
</reference>
<dbReference type="EMBL" id="CAFBLT010000004">
    <property type="protein sequence ID" value="CAB4884623.1"/>
    <property type="molecule type" value="Genomic_DNA"/>
</dbReference>
<feature type="transmembrane region" description="Helical" evidence="7">
    <location>
        <begin position="126"/>
        <end position="149"/>
    </location>
</feature>
<evidence type="ECO:0000313" key="11">
    <source>
        <dbReference type="EMBL" id="CAB5025797.1"/>
    </source>
</evidence>
<evidence type="ECO:0000256" key="4">
    <source>
        <dbReference type="ARBA" id="ARBA00022692"/>
    </source>
</evidence>
<dbReference type="AlphaFoldDB" id="A0A6J7EZ53"/>
<evidence type="ECO:0000313" key="9">
    <source>
        <dbReference type="EMBL" id="CAB4823459.1"/>
    </source>
</evidence>
<gene>
    <name evidence="9" type="ORF">UFOPK3164_00585</name>
    <name evidence="10" type="ORF">UFOPK3427_01929</name>
    <name evidence="11" type="ORF">UFOPK4112_01207</name>
</gene>
<dbReference type="SUPFAM" id="SSF161098">
    <property type="entry name" value="MetI-like"/>
    <property type="match status" value="1"/>
</dbReference>
<evidence type="ECO:0000259" key="8">
    <source>
        <dbReference type="PROSITE" id="PS50928"/>
    </source>
</evidence>
<evidence type="ECO:0000256" key="2">
    <source>
        <dbReference type="ARBA" id="ARBA00022448"/>
    </source>
</evidence>